<accession>A0A1B6JHJ4</accession>
<dbReference type="AlphaFoldDB" id="A0A1B6JHJ4"/>
<protein>
    <submittedName>
        <fullName evidence="3">Uncharacterized protein</fullName>
    </submittedName>
</protein>
<feature type="chain" id="PRO_5008585855" evidence="2">
    <location>
        <begin position="34"/>
        <end position="214"/>
    </location>
</feature>
<keyword evidence="2" id="KW-0732">Signal</keyword>
<evidence type="ECO:0000313" key="3">
    <source>
        <dbReference type="EMBL" id="JAS98684.1"/>
    </source>
</evidence>
<dbReference type="EMBL" id="GECU01009022">
    <property type="protein sequence ID" value="JAS98684.1"/>
    <property type="molecule type" value="Transcribed_RNA"/>
</dbReference>
<feature type="compositionally biased region" description="Basic and acidic residues" evidence="1">
    <location>
        <begin position="183"/>
        <end position="202"/>
    </location>
</feature>
<evidence type="ECO:0000256" key="2">
    <source>
        <dbReference type="SAM" id="SignalP"/>
    </source>
</evidence>
<feature type="signal peptide" evidence="2">
    <location>
        <begin position="1"/>
        <end position="33"/>
    </location>
</feature>
<evidence type="ECO:0000256" key="1">
    <source>
        <dbReference type="SAM" id="MobiDB-lite"/>
    </source>
</evidence>
<name>A0A1B6JHJ4_9HEMI</name>
<gene>
    <name evidence="3" type="ORF">g.28779</name>
</gene>
<reference evidence="3" key="1">
    <citation type="submission" date="2015-11" db="EMBL/GenBank/DDBJ databases">
        <title>De novo transcriptome assembly of four potential Pierce s Disease insect vectors from Arizona vineyards.</title>
        <authorList>
            <person name="Tassone E.E."/>
        </authorList>
    </citation>
    <scope>NUCLEOTIDE SEQUENCE</scope>
</reference>
<feature type="region of interest" description="Disordered" evidence="1">
    <location>
        <begin position="128"/>
        <end position="202"/>
    </location>
</feature>
<organism evidence="3">
    <name type="scientific">Homalodisca liturata</name>
    <dbReference type="NCBI Taxonomy" id="320908"/>
    <lineage>
        <taxon>Eukaryota</taxon>
        <taxon>Metazoa</taxon>
        <taxon>Ecdysozoa</taxon>
        <taxon>Arthropoda</taxon>
        <taxon>Hexapoda</taxon>
        <taxon>Insecta</taxon>
        <taxon>Pterygota</taxon>
        <taxon>Neoptera</taxon>
        <taxon>Paraneoptera</taxon>
        <taxon>Hemiptera</taxon>
        <taxon>Auchenorrhyncha</taxon>
        <taxon>Membracoidea</taxon>
        <taxon>Cicadellidae</taxon>
        <taxon>Cicadellinae</taxon>
        <taxon>Proconiini</taxon>
        <taxon>Homalodisca</taxon>
    </lineage>
</organism>
<feature type="compositionally biased region" description="Low complexity" evidence="1">
    <location>
        <begin position="128"/>
        <end position="170"/>
    </location>
</feature>
<feature type="non-terminal residue" evidence="3">
    <location>
        <position position="1"/>
    </location>
</feature>
<sequence>SANVSPTTSECGAMKCLLCCLLAVLLSVRGGSSGLLGGIVDLLQQPKTSTEHQPLVFPEEEESSRKGLFGRLISPVEKNVLSFKSTQEAILKEFFDGASKENSTTLQNLPSVEEPQQKMTTEEVVSTTYPTIPSSSSESIPLSSSETISLSSSETIPTSSSETITTSTTGPRKKKVVVPVGGDDGRNIIDAPEKGCEEGSKKDALGKCRQVFSK</sequence>
<proteinExistence type="predicted"/>